<accession>A0A336KY19</accession>
<evidence type="ECO:0000256" key="6">
    <source>
        <dbReference type="ARBA" id="ARBA00022927"/>
    </source>
</evidence>
<dbReference type="InterPro" id="IPR039481">
    <property type="entry name" value="EXOC2/Sec5_N_dom"/>
</dbReference>
<evidence type="ECO:0000256" key="4">
    <source>
        <dbReference type="ARBA" id="ARBA00022448"/>
    </source>
</evidence>
<evidence type="ECO:0000259" key="8">
    <source>
        <dbReference type="Pfam" id="PF01833"/>
    </source>
</evidence>
<dbReference type="GO" id="GO:0000145">
    <property type="term" value="C:exocyst"/>
    <property type="evidence" value="ECO:0007669"/>
    <property type="project" value="UniProtKB-UniRule"/>
</dbReference>
<evidence type="ECO:0000256" key="2">
    <source>
        <dbReference type="ARBA" id="ARBA00010578"/>
    </source>
</evidence>
<dbReference type="VEuPathDB" id="VectorBase:CSON001277"/>
<feature type="domain" description="IPT/TIG" evidence="8">
    <location>
        <begin position="5"/>
        <end position="87"/>
    </location>
</feature>
<dbReference type="Pfam" id="PF01833">
    <property type="entry name" value="TIG"/>
    <property type="match status" value="1"/>
</dbReference>
<gene>
    <name evidence="10" type="primary">CSON001277</name>
    <name evidence="12" type="synonym">CSON004422</name>
</gene>
<dbReference type="InterPro" id="IPR013783">
    <property type="entry name" value="Ig-like_fold"/>
</dbReference>
<reference evidence="11" key="2">
    <citation type="submission" date="2018-07" db="EMBL/GenBank/DDBJ databases">
        <authorList>
            <person name="Quirk P.G."/>
            <person name="Krulwich T.A."/>
        </authorList>
    </citation>
    <scope>NUCLEOTIDE SEQUENCE</scope>
</reference>
<dbReference type="GO" id="GO:0006887">
    <property type="term" value="P:exocytosis"/>
    <property type="evidence" value="ECO:0007669"/>
    <property type="project" value="UniProtKB-KW"/>
</dbReference>
<evidence type="ECO:0000256" key="1">
    <source>
        <dbReference type="ARBA" id="ARBA00002660"/>
    </source>
</evidence>
<reference evidence="10" key="1">
    <citation type="submission" date="2018-04" db="EMBL/GenBank/DDBJ databases">
        <authorList>
            <person name="Go L.Y."/>
            <person name="Mitchell J.A."/>
        </authorList>
    </citation>
    <scope>NUCLEOTIDE SEQUENCE</scope>
    <source>
        <tissue evidence="10">Whole organism</tissue>
    </source>
</reference>
<dbReference type="EMBL" id="UFQT01001870">
    <property type="protein sequence ID" value="SSX32042.1"/>
    <property type="molecule type" value="Genomic_DNA"/>
</dbReference>
<dbReference type="InterPro" id="IPR014756">
    <property type="entry name" value="Ig_E-set"/>
</dbReference>
<protein>
    <recommendedName>
        <fullName evidence="3 7">Exocyst complex component 2</fullName>
    </recommendedName>
</protein>
<dbReference type="PANTHER" id="PTHR13043:SF1">
    <property type="entry name" value="EXOCYST COMPLEX COMPONENT 2"/>
    <property type="match status" value="1"/>
</dbReference>
<dbReference type="PANTHER" id="PTHR13043">
    <property type="entry name" value="EXOCYST COMPLEX COMPONENT SEC5"/>
    <property type="match status" value="1"/>
</dbReference>
<dbReference type="GO" id="GO:0006893">
    <property type="term" value="P:Golgi to plasma membrane transport"/>
    <property type="evidence" value="ECO:0007669"/>
    <property type="project" value="UniProtKB-UniRule"/>
</dbReference>
<dbReference type="SUPFAM" id="SSF81296">
    <property type="entry name" value="E set domains"/>
    <property type="match status" value="1"/>
</dbReference>
<dbReference type="InterPro" id="IPR002909">
    <property type="entry name" value="IPT_dom"/>
</dbReference>
<evidence type="ECO:0000313" key="10">
    <source>
        <dbReference type="EMBL" id="SSX09631.1"/>
    </source>
</evidence>
<dbReference type="InterPro" id="IPR029175">
    <property type="entry name" value="EXOC2/Sec5"/>
</dbReference>
<dbReference type="Pfam" id="PF15469">
    <property type="entry name" value="Sec5"/>
    <property type="match status" value="1"/>
</dbReference>
<proteinExistence type="inferred from homology"/>
<dbReference type="VEuPathDB" id="VectorBase:CSON004422"/>
<dbReference type="GO" id="GO:0015031">
    <property type="term" value="P:protein transport"/>
    <property type="evidence" value="ECO:0007669"/>
    <property type="project" value="UniProtKB-KW"/>
</dbReference>
<keyword evidence="5 7" id="KW-0268">Exocytosis</keyword>
<dbReference type="CDD" id="cd00603">
    <property type="entry name" value="IPT_PCSR"/>
    <property type="match status" value="1"/>
</dbReference>
<dbReference type="GO" id="GO:0048468">
    <property type="term" value="P:cell development"/>
    <property type="evidence" value="ECO:0007669"/>
    <property type="project" value="UniProtKB-ARBA"/>
</dbReference>
<comment type="function">
    <text evidence="1 7">Component of the exocyst complex involved in the docking of exocytic vesicles with fusion sites on the plasma membrane.</text>
</comment>
<dbReference type="Gene3D" id="2.60.40.10">
    <property type="entry name" value="Immunoglobulins"/>
    <property type="match status" value="1"/>
</dbReference>
<keyword evidence="6 7" id="KW-0653">Protein transport</keyword>
<evidence type="ECO:0000256" key="5">
    <source>
        <dbReference type="ARBA" id="ARBA00022483"/>
    </source>
</evidence>
<evidence type="ECO:0000256" key="7">
    <source>
        <dbReference type="RuleBase" id="RU365069"/>
    </source>
</evidence>
<evidence type="ECO:0000313" key="11">
    <source>
        <dbReference type="EMBL" id="SSX29427.1"/>
    </source>
</evidence>
<dbReference type="AlphaFoldDB" id="A0A336KY19"/>
<feature type="domain" description="Exocyst complex component EXOC2/Sec5 N-terminal" evidence="9">
    <location>
        <begin position="124"/>
        <end position="888"/>
    </location>
</feature>
<evidence type="ECO:0000259" key="9">
    <source>
        <dbReference type="Pfam" id="PF15469"/>
    </source>
</evidence>
<dbReference type="EMBL" id="UFQT01001195">
    <property type="protein sequence ID" value="SSX29427.1"/>
    <property type="molecule type" value="Genomic_DNA"/>
</dbReference>
<sequence length="893" mass="100736">MAPAPVVTGLSPKEGPPGTKVTIRGEFLGTKPTDLIGLEICGIDCLLSAEWKSPNKIIARTGAAKGKGDIIVTTRYGGTGTSTVQFRAYHETIGPLKESAVWVEETSPSIAWGRRVLTPNTSDDPLGLSIEGDKKIPDDLREIFPDGSGDLTREDFNPAWFLLENHLNTSFDDLKAGLLYLKRKIDSQTQGKIYFLKENSGAVIDQLDTLMTLREKFSRDVKDVGIDQTKTLENAIKNTISSSHSLFSDVLVRREKADSTRAALAALSRHKFLFCLPNAIERCVKSNDFDIICNDYARARNLFGKTEVPIFKQVLAEVDERILGVRKILHEKIREMPQGVENQKKLVKALINLENQQKESSVRDTYKVEDPAWDAIEARAKYLEKTFKETYETYMARETPQSSSKYKDSNSTPNRLLFCEEMNEIGTGQFPDLWRLGQAYFSGELRGQSEPKAGNFKTIIMSTIEQFCTYLKAALLPNHTNTRLFGTGEISTWPSSTSSNNQFAIWIPQCLRYVRVTYATLIRLDLPNEANDIVSKFINDLRLYSLSTIFKKTNEKVKKLLEKETWEIKVAEFPGATLLPSKLEELISEALEEAQNVCLTPETRETVLIEPQSDGQREIARRVQDILNTFCTVIETLAMQRSEEDTQLAPTVSQLIGFPSEMQAYQSVTGMPDKNWGEFLSWEQRLLCCLANCAYCNKIMFPQIDQIFTKYGLAHVKLAIEHGRSNMNQLFSSLLEVYVEHKSDPLVGTIEPSMFIGHFQWNMVTEIGKLSPYAHECCDNLVGVYSEIFSISPFLLRPVLEPIVQTVAEELARLLTCVQKFNQMGAMQAYVDIKIIQDALKVYSNSTAKSFFNEALEAIPNLSPEDRKTSEKIVSDIKLKMKLQVMCLQVVNY</sequence>
<dbReference type="GO" id="GO:0048731">
    <property type="term" value="P:system development"/>
    <property type="evidence" value="ECO:0007669"/>
    <property type="project" value="UniProtKB-ARBA"/>
</dbReference>
<dbReference type="EMBL" id="UFQS01001195">
    <property type="protein sequence ID" value="SSX09631.1"/>
    <property type="molecule type" value="Genomic_DNA"/>
</dbReference>
<name>A0A336KY19_CULSO</name>
<dbReference type="FunFam" id="2.60.40.10:FF:000196">
    <property type="entry name" value="Exocyst complex component 2"/>
    <property type="match status" value="1"/>
</dbReference>
<evidence type="ECO:0000256" key="3">
    <source>
        <dbReference type="ARBA" id="ARBA00017526"/>
    </source>
</evidence>
<comment type="subunit">
    <text evidence="7">Component of the exocyst complex.</text>
</comment>
<evidence type="ECO:0000313" key="12">
    <source>
        <dbReference type="EMBL" id="SSX32042.1"/>
    </source>
</evidence>
<keyword evidence="4 7" id="KW-0813">Transport</keyword>
<dbReference type="OMA" id="RMWMDVD"/>
<comment type="similarity">
    <text evidence="2 7">Belongs to the SEC5 family.</text>
</comment>
<organism evidence="10">
    <name type="scientific">Culicoides sonorensis</name>
    <name type="common">Biting midge</name>
    <dbReference type="NCBI Taxonomy" id="179676"/>
    <lineage>
        <taxon>Eukaryota</taxon>
        <taxon>Metazoa</taxon>
        <taxon>Ecdysozoa</taxon>
        <taxon>Arthropoda</taxon>
        <taxon>Hexapoda</taxon>
        <taxon>Insecta</taxon>
        <taxon>Pterygota</taxon>
        <taxon>Neoptera</taxon>
        <taxon>Endopterygota</taxon>
        <taxon>Diptera</taxon>
        <taxon>Nematocera</taxon>
        <taxon>Chironomoidea</taxon>
        <taxon>Ceratopogonidae</taxon>
        <taxon>Ceratopogoninae</taxon>
        <taxon>Culicoides</taxon>
        <taxon>Monoculicoides</taxon>
    </lineage>
</organism>